<dbReference type="InterPro" id="IPR036514">
    <property type="entry name" value="SGNH_hydro_sf"/>
</dbReference>
<organism evidence="2 3">
    <name type="scientific">Sphingomonas natans</name>
    <dbReference type="NCBI Taxonomy" id="3063330"/>
    <lineage>
        <taxon>Bacteria</taxon>
        <taxon>Pseudomonadati</taxon>
        <taxon>Pseudomonadota</taxon>
        <taxon>Alphaproteobacteria</taxon>
        <taxon>Sphingomonadales</taxon>
        <taxon>Sphingomonadaceae</taxon>
        <taxon>Sphingomonas</taxon>
    </lineage>
</organism>
<reference evidence="2" key="1">
    <citation type="submission" date="2023-07" db="EMBL/GenBank/DDBJ databases">
        <authorList>
            <person name="Kim M."/>
        </authorList>
    </citation>
    <scope>NUCLEOTIDE SEQUENCE</scope>
    <source>
        <strain evidence="2">BIUV-7</strain>
    </source>
</reference>
<dbReference type="Proteomes" id="UP001169764">
    <property type="component" value="Unassembled WGS sequence"/>
</dbReference>
<protein>
    <submittedName>
        <fullName evidence="2">SGNH/GDSL hydrolase family protein</fullName>
        <ecNumber evidence="2">3.1.-.-</ecNumber>
    </submittedName>
</protein>
<dbReference type="RefSeq" id="WP_303541728.1">
    <property type="nucleotide sequence ID" value="NZ_JAUOTP010000003.1"/>
</dbReference>
<accession>A0ABT8Y865</accession>
<proteinExistence type="predicted"/>
<sequence length="296" mass="31135">MAMILVRTICCLGLAALLLAGGVAALLWWQARRVPIGQADYVALGSSFAAGIGLGPRAPRSPLVCLRTTNGYPQQLARMRGLSLVDVTCSGATSTHVLAGGQIFLGPQIDAITRKTRLVTMTIGGNDIGYVGDLSLAAARRQRSLTGWLARAATRAPRLDRARDYDGVRVRMVAIIRAIRKRAPAATIIVLSYPQILPESGTCERLALAEGDVATMRNVGDRLVAATRAAAMQAGAEFIDLQQLGGAHDACAPDPWVNGWRDAAKTPFHPTLAGATAAAQAIAALLDARAGPARDR</sequence>
<dbReference type="SUPFAM" id="SSF52266">
    <property type="entry name" value="SGNH hydrolase"/>
    <property type="match status" value="1"/>
</dbReference>
<comment type="caution">
    <text evidence="2">The sequence shown here is derived from an EMBL/GenBank/DDBJ whole genome shotgun (WGS) entry which is preliminary data.</text>
</comment>
<keyword evidence="2" id="KW-0378">Hydrolase</keyword>
<dbReference type="Gene3D" id="3.40.50.1110">
    <property type="entry name" value="SGNH hydrolase"/>
    <property type="match status" value="1"/>
</dbReference>
<name>A0ABT8Y865_9SPHN</name>
<evidence type="ECO:0000313" key="2">
    <source>
        <dbReference type="EMBL" id="MDO6414512.1"/>
    </source>
</evidence>
<keyword evidence="3" id="KW-1185">Reference proteome</keyword>
<dbReference type="EC" id="3.1.-.-" evidence="2"/>
<dbReference type="PANTHER" id="PTHR37981">
    <property type="entry name" value="LIPASE 2"/>
    <property type="match status" value="1"/>
</dbReference>
<dbReference type="Pfam" id="PF13472">
    <property type="entry name" value="Lipase_GDSL_2"/>
    <property type="match status" value="1"/>
</dbReference>
<dbReference type="PANTHER" id="PTHR37981:SF1">
    <property type="entry name" value="SGNH HYDROLASE-TYPE ESTERASE DOMAIN-CONTAINING PROTEIN"/>
    <property type="match status" value="1"/>
</dbReference>
<feature type="domain" description="SGNH hydrolase-type esterase" evidence="1">
    <location>
        <begin position="43"/>
        <end position="275"/>
    </location>
</feature>
<gene>
    <name evidence="2" type="ORF">Q4F19_08980</name>
</gene>
<dbReference type="InterPro" id="IPR037460">
    <property type="entry name" value="SEST-like"/>
</dbReference>
<evidence type="ECO:0000259" key="1">
    <source>
        <dbReference type="Pfam" id="PF13472"/>
    </source>
</evidence>
<dbReference type="CDD" id="cd01823">
    <property type="entry name" value="SEST_like"/>
    <property type="match status" value="1"/>
</dbReference>
<dbReference type="InterPro" id="IPR013830">
    <property type="entry name" value="SGNH_hydro"/>
</dbReference>
<dbReference type="EMBL" id="JAUOTP010000003">
    <property type="protein sequence ID" value="MDO6414512.1"/>
    <property type="molecule type" value="Genomic_DNA"/>
</dbReference>
<dbReference type="GO" id="GO:0016787">
    <property type="term" value="F:hydrolase activity"/>
    <property type="evidence" value="ECO:0007669"/>
    <property type="project" value="UniProtKB-KW"/>
</dbReference>
<evidence type="ECO:0000313" key="3">
    <source>
        <dbReference type="Proteomes" id="UP001169764"/>
    </source>
</evidence>